<dbReference type="GO" id="GO:0008270">
    <property type="term" value="F:zinc ion binding"/>
    <property type="evidence" value="ECO:0007669"/>
    <property type="project" value="UniProtKB-KW"/>
</dbReference>
<evidence type="ECO:0000256" key="7">
    <source>
        <dbReference type="ARBA" id="ARBA00022833"/>
    </source>
</evidence>
<dbReference type="InterPro" id="IPR040025">
    <property type="entry name" value="Znf622/Rei1/Reh1"/>
</dbReference>
<gene>
    <name evidence="11" type="ORF">BP5796_06817</name>
</gene>
<comment type="subcellular location">
    <subcellularLocation>
        <location evidence="1">Cytoplasm</location>
    </subcellularLocation>
</comment>
<dbReference type="InterPro" id="IPR041661">
    <property type="entry name" value="ZN622/Rei1/Reh1_Znf-C2H2"/>
</dbReference>
<dbReference type="GO" id="GO:0030687">
    <property type="term" value="C:preribosome, large subunit precursor"/>
    <property type="evidence" value="ECO:0007669"/>
    <property type="project" value="TreeGrafter"/>
</dbReference>
<dbReference type="PANTHER" id="PTHR13182:SF8">
    <property type="entry name" value="CYTOPLASMIC 60S SUBUNIT BIOGENESIS FACTOR ZNF622"/>
    <property type="match status" value="1"/>
</dbReference>
<evidence type="ECO:0000256" key="8">
    <source>
        <dbReference type="ARBA" id="ARBA00034126"/>
    </source>
</evidence>
<keyword evidence="6" id="KW-0863">Zinc-finger</keyword>
<evidence type="ECO:0000256" key="5">
    <source>
        <dbReference type="ARBA" id="ARBA00022737"/>
    </source>
</evidence>
<protein>
    <recommendedName>
        <fullName evidence="10">C2H2-type domain-containing protein</fullName>
    </recommendedName>
</protein>
<dbReference type="Pfam" id="PF12874">
    <property type="entry name" value="zf-met"/>
    <property type="match status" value="1"/>
</dbReference>
<dbReference type="InterPro" id="IPR003604">
    <property type="entry name" value="Matrin/U1-like-C_Znf_C2H2"/>
</dbReference>
<name>A0A3D8RPX2_9HELO</name>
<keyword evidence="5" id="KW-0677">Repeat</keyword>
<organism evidence="11 12">
    <name type="scientific">Coleophoma crateriformis</name>
    <dbReference type="NCBI Taxonomy" id="565419"/>
    <lineage>
        <taxon>Eukaryota</taxon>
        <taxon>Fungi</taxon>
        <taxon>Dikarya</taxon>
        <taxon>Ascomycota</taxon>
        <taxon>Pezizomycotina</taxon>
        <taxon>Leotiomycetes</taxon>
        <taxon>Helotiales</taxon>
        <taxon>Dermateaceae</taxon>
        <taxon>Coleophoma</taxon>
    </lineage>
</organism>
<keyword evidence="12" id="KW-1185">Reference proteome</keyword>
<dbReference type="GO" id="GO:0005737">
    <property type="term" value="C:cytoplasm"/>
    <property type="evidence" value="ECO:0007669"/>
    <property type="project" value="UniProtKB-SubCell"/>
</dbReference>
<reference evidence="11 12" key="1">
    <citation type="journal article" date="2018" name="IMA Fungus">
        <title>IMA Genome-F 9: Draft genome sequence of Annulohypoxylon stygium, Aspergillus mulundensis, Berkeleyomyces basicola (syn. Thielaviopsis basicola), Ceratocystis smalleyi, two Cercospora beticola strains, Coleophoma cylindrospora, Fusarium fracticaudum, Phialophora cf. hyalina, and Morchella septimelata.</title>
        <authorList>
            <person name="Wingfield B.D."/>
            <person name="Bills G.F."/>
            <person name="Dong Y."/>
            <person name="Huang W."/>
            <person name="Nel W.J."/>
            <person name="Swalarsk-Parry B.S."/>
            <person name="Vaghefi N."/>
            <person name="Wilken P.M."/>
            <person name="An Z."/>
            <person name="de Beer Z.W."/>
            <person name="De Vos L."/>
            <person name="Chen L."/>
            <person name="Duong T.A."/>
            <person name="Gao Y."/>
            <person name="Hammerbacher A."/>
            <person name="Kikkert J.R."/>
            <person name="Li Y."/>
            <person name="Li H."/>
            <person name="Li K."/>
            <person name="Li Q."/>
            <person name="Liu X."/>
            <person name="Ma X."/>
            <person name="Naidoo K."/>
            <person name="Pethybridge S.J."/>
            <person name="Sun J."/>
            <person name="Steenkamp E.T."/>
            <person name="van der Nest M.A."/>
            <person name="van Wyk S."/>
            <person name="Wingfield M.J."/>
            <person name="Xiong C."/>
            <person name="Yue Q."/>
            <person name="Zhang X."/>
        </authorList>
    </citation>
    <scope>NUCLEOTIDE SEQUENCE [LARGE SCALE GENOMIC DNA]</scope>
    <source>
        <strain evidence="11 12">BP5796</strain>
    </source>
</reference>
<dbReference type="PROSITE" id="PS00028">
    <property type="entry name" value="ZINC_FINGER_C2H2_1"/>
    <property type="match status" value="2"/>
</dbReference>
<dbReference type="InterPro" id="IPR036236">
    <property type="entry name" value="Znf_C2H2_sf"/>
</dbReference>
<evidence type="ECO:0000256" key="6">
    <source>
        <dbReference type="ARBA" id="ARBA00022771"/>
    </source>
</evidence>
<dbReference type="EMBL" id="PDLN01000009">
    <property type="protein sequence ID" value="RDW75996.1"/>
    <property type="molecule type" value="Genomic_DNA"/>
</dbReference>
<dbReference type="Proteomes" id="UP000256328">
    <property type="component" value="Unassembled WGS sequence"/>
</dbReference>
<feature type="compositionally biased region" description="Polar residues" evidence="9">
    <location>
        <begin position="349"/>
        <end position="361"/>
    </location>
</feature>
<dbReference type="Pfam" id="PF12756">
    <property type="entry name" value="zf-C2H2_2"/>
    <property type="match status" value="1"/>
</dbReference>
<evidence type="ECO:0000313" key="11">
    <source>
        <dbReference type="EMBL" id="RDW75996.1"/>
    </source>
</evidence>
<keyword evidence="4" id="KW-0479">Metal-binding</keyword>
<dbReference type="SUPFAM" id="SSF57667">
    <property type="entry name" value="beta-beta-alpha zinc fingers"/>
    <property type="match status" value="1"/>
</dbReference>
<dbReference type="SMART" id="SM00355">
    <property type="entry name" value="ZnF_C2H2"/>
    <property type="match status" value="4"/>
</dbReference>
<dbReference type="InterPro" id="IPR013087">
    <property type="entry name" value="Znf_C2H2_type"/>
</dbReference>
<feature type="region of interest" description="Disordered" evidence="9">
    <location>
        <begin position="337"/>
        <end position="364"/>
    </location>
</feature>
<dbReference type="OrthoDB" id="19329at2759"/>
<evidence type="ECO:0000256" key="3">
    <source>
        <dbReference type="ARBA" id="ARBA00022517"/>
    </source>
</evidence>
<comment type="similarity">
    <text evidence="8">Belongs to the REI1 family.</text>
</comment>
<accession>A0A3D8RPX2</accession>
<proteinExistence type="inferred from homology"/>
<dbReference type="SMART" id="SM00451">
    <property type="entry name" value="ZnF_U1"/>
    <property type="match status" value="2"/>
</dbReference>
<evidence type="ECO:0000313" key="12">
    <source>
        <dbReference type="Proteomes" id="UP000256328"/>
    </source>
</evidence>
<feature type="region of interest" description="Disordered" evidence="9">
    <location>
        <begin position="403"/>
        <end position="425"/>
    </location>
</feature>
<dbReference type="PANTHER" id="PTHR13182">
    <property type="entry name" value="ZINC FINGER PROTEIN 622"/>
    <property type="match status" value="1"/>
</dbReference>
<dbReference type="AlphaFoldDB" id="A0A3D8RPX2"/>
<evidence type="ECO:0000256" key="1">
    <source>
        <dbReference type="ARBA" id="ARBA00004496"/>
    </source>
</evidence>
<keyword evidence="7" id="KW-0862">Zinc</keyword>
<dbReference type="GO" id="GO:0003676">
    <property type="term" value="F:nucleic acid binding"/>
    <property type="evidence" value="ECO:0007669"/>
    <property type="project" value="InterPro"/>
</dbReference>
<evidence type="ECO:0000256" key="2">
    <source>
        <dbReference type="ARBA" id="ARBA00022490"/>
    </source>
</evidence>
<evidence type="ECO:0000256" key="9">
    <source>
        <dbReference type="SAM" id="MobiDB-lite"/>
    </source>
</evidence>
<evidence type="ECO:0000256" key="4">
    <source>
        <dbReference type="ARBA" id="ARBA00022723"/>
    </source>
</evidence>
<feature type="domain" description="C2H2-type" evidence="10">
    <location>
        <begin position="30"/>
        <end position="52"/>
    </location>
</feature>
<keyword evidence="2" id="KW-0963">Cytoplasm</keyword>
<feature type="domain" description="C2H2-type" evidence="10">
    <location>
        <begin position="93"/>
        <end position="115"/>
    </location>
</feature>
<evidence type="ECO:0000259" key="10">
    <source>
        <dbReference type="PROSITE" id="PS00028"/>
    </source>
</evidence>
<comment type="caution">
    <text evidence="11">The sequence shown here is derived from an EMBL/GenBank/DDBJ whole genome shotgun (WGS) entry which is preliminary data.</text>
</comment>
<dbReference type="GO" id="GO:0042273">
    <property type="term" value="P:ribosomal large subunit biogenesis"/>
    <property type="evidence" value="ECO:0007669"/>
    <property type="project" value="UniProtKB-ARBA"/>
</dbReference>
<keyword evidence="3" id="KW-0690">Ribosome biogenesis</keyword>
<sequence length="425" mass="48318">MLGANTALPNLDLNAASTATGTPEGQKFTCQLCTTSFPDNAIQRSHMKSPWHVYNLKRTLSRLGPITLERFADVENHKKNQVTEYSTDLRWRCSTCQKDCHNEKTYKSHLRSRNHLLQLTFLDSDGEPELDSIVPTDQIQRLASVARQLETFNISDASSSETDEEEVTNFDSVDYLPYDDILCIFCRQKSASLSSNLSHMCEKHGLYIQWPEYAQEYGPRSDYLNSLHIYVYRFHGCLKCGTRKHSVEAIKTHMLAKGHCSVPAEDVEEFFEDYWEEEDVENGRPEIAKKLEISAGNEGAFVLPSGKMIHHRLTPGSRQKKPRFYNGERARKLLLKESGAEDEAEEQGSEQSEPGKSTSKQLAVRRSDLQSLIGISPGEKRGLMVAERKMLKVEMRARNSFQAKMALKNNRQKYYRPDGPSTPLG</sequence>